<feature type="compositionally biased region" description="Acidic residues" evidence="2">
    <location>
        <begin position="283"/>
        <end position="298"/>
    </location>
</feature>
<dbReference type="RefSeq" id="WP_159762477.1">
    <property type="nucleotide sequence ID" value="NZ_WUUT01000001.1"/>
</dbReference>
<dbReference type="GO" id="GO:0016491">
    <property type="term" value="F:oxidoreductase activity"/>
    <property type="evidence" value="ECO:0007669"/>
    <property type="project" value="InterPro"/>
</dbReference>
<dbReference type="InterPro" id="IPR036249">
    <property type="entry name" value="Thioredoxin-like_sf"/>
</dbReference>
<dbReference type="Proteomes" id="UP000466535">
    <property type="component" value="Unassembled WGS sequence"/>
</dbReference>
<dbReference type="EMBL" id="WUUT01000001">
    <property type="protein sequence ID" value="MXR50338.1"/>
    <property type="molecule type" value="Genomic_DNA"/>
</dbReference>
<dbReference type="InterPro" id="IPR000866">
    <property type="entry name" value="AhpC/TSA"/>
</dbReference>
<proteinExistence type="predicted"/>
<dbReference type="InterPro" id="IPR050455">
    <property type="entry name" value="Tpx_Peroxidase_subfamily"/>
</dbReference>
<dbReference type="Pfam" id="PF00578">
    <property type="entry name" value="AhpC-TSA"/>
    <property type="match status" value="1"/>
</dbReference>
<reference evidence="4 5" key="1">
    <citation type="submission" date="2019-12" db="EMBL/GenBank/DDBJ databases">
        <title>Isolation and characterization of three novel carbon monoxide-oxidizing members of Halobacteria from salione crusts and soils.</title>
        <authorList>
            <person name="Myers M.R."/>
            <person name="King G.M."/>
        </authorList>
    </citation>
    <scope>NUCLEOTIDE SEQUENCE [LARGE SCALE GENOMIC DNA]</scope>
    <source>
        <strain evidence="4 5">WSH3</strain>
    </source>
</reference>
<organism evidence="4 5">
    <name type="scientific">Halovenus carboxidivorans</name>
    <dbReference type="NCBI Taxonomy" id="2692199"/>
    <lineage>
        <taxon>Archaea</taxon>
        <taxon>Methanobacteriati</taxon>
        <taxon>Methanobacteriota</taxon>
        <taxon>Stenosarchaea group</taxon>
        <taxon>Halobacteria</taxon>
        <taxon>Halobacteriales</taxon>
        <taxon>Haloarculaceae</taxon>
        <taxon>Halovenus</taxon>
    </lineage>
</organism>
<sequence>MIESGDEAPSFTLPGVRDGEIVDLDLDGILGEKVVILAFYPGDFNPACSGGETGLDALDLFTMQKDVQVLAISGDSVYSHRAFAEEYDLHMPLLSDSRGTVADAYGVAVEDDRAGYLATRAVIVVDHAGTVQYTWAGAHPEDVPAAEKLREAVEDIGDSETAQSRYRVGHAHYMEGRRAFTSAMNAYEDHEWMMAQTDFTQAAEEFDEAGEEFNTAVRFAGSAETRTYFERAEEKAEALWRAADWLADSASAFASGEGARGDSLRGDAEAPLETARDLHEPPDPDEMPPEDDPAEQDDERPVHLAETDGPAATLDADIDDRLGTDSREETVDGGAAGDRQDEGAGAEIDDEELEEITAELEEQTEAADLSDPEPEQEIPDEPEAGTATGDADDDVDLELTDPTAEDQEDEQQSDDTGDHGVPDSL</sequence>
<dbReference type="AlphaFoldDB" id="A0A6B0SXA5"/>
<dbReference type="SUPFAM" id="SSF52833">
    <property type="entry name" value="Thioredoxin-like"/>
    <property type="match status" value="1"/>
</dbReference>
<dbReference type="InterPro" id="IPR013766">
    <property type="entry name" value="Thioredoxin_domain"/>
</dbReference>
<evidence type="ECO:0000256" key="2">
    <source>
        <dbReference type="SAM" id="MobiDB-lite"/>
    </source>
</evidence>
<accession>A0A6B0SXA5</accession>
<evidence type="ECO:0000256" key="1">
    <source>
        <dbReference type="ARBA" id="ARBA00023284"/>
    </source>
</evidence>
<feature type="region of interest" description="Disordered" evidence="2">
    <location>
        <begin position="274"/>
        <end position="425"/>
    </location>
</feature>
<dbReference type="Gene3D" id="3.40.30.10">
    <property type="entry name" value="Glutaredoxin"/>
    <property type="match status" value="1"/>
</dbReference>
<name>A0A6B0SXA5_9EURY</name>
<dbReference type="OrthoDB" id="165617at2157"/>
<keyword evidence="5" id="KW-1185">Reference proteome</keyword>
<feature type="compositionally biased region" description="Acidic residues" evidence="2">
    <location>
        <begin position="390"/>
        <end position="415"/>
    </location>
</feature>
<evidence type="ECO:0000313" key="5">
    <source>
        <dbReference type="Proteomes" id="UP000466535"/>
    </source>
</evidence>
<evidence type="ECO:0000313" key="4">
    <source>
        <dbReference type="EMBL" id="MXR50338.1"/>
    </source>
</evidence>
<protein>
    <submittedName>
        <fullName evidence="4">Redoxin domain-containing protein</fullName>
    </submittedName>
</protein>
<comment type="caution">
    <text evidence="4">The sequence shown here is derived from an EMBL/GenBank/DDBJ whole genome shotgun (WGS) entry which is preliminary data.</text>
</comment>
<dbReference type="GO" id="GO:0016209">
    <property type="term" value="F:antioxidant activity"/>
    <property type="evidence" value="ECO:0007669"/>
    <property type="project" value="InterPro"/>
</dbReference>
<dbReference type="PANTHER" id="PTHR43110:SF1">
    <property type="entry name" value="THIOL PEROXIDASE"/>
    <property type="match status" value="1"/>
</dbReference>
<feature type="compositionally biased region" description="Basic and acidic residues" evidence="2">
    <location>
        <begin position="416"/>
        <end position="425"/>
    </location>
</feature>
<gene>
    <name evidence="4" type="ORF">GRX03_01770</name>
</gene>
<dbReference type="PANTHER" id="PTHR43110">
    <property type="entry name" value="THIOL PEROXIDASE"/>
    <property type="match status" value="1"/>
</dbReference>
<feature type="compositionally biased region" description="Acidic residues" evidence="2">
    <location>
        <begin position="347"/>
        <end position="383"/>
    </location>
</feature>
<evidence type="ECO:0000259" key="3">
    <source>
        <dbReference type="PROSITE" id="PS51352"/>
    </source>
</evidence>
<feature type="compositionally biased region" description="Basic and acidic residues" evidence="2">
    <location>
        <begin position="319"/>
        <end position="330"/>
    </location>
</feature>
<dbReference type="PROSITE" id="PS51352">
    <property type="entry name" value="THIOREDOXIN_2"/>
    <property type="match status" value="1"/>
</dbReference>
<keyword evidence="1" id="KW-0676">Redox-active center</keyword>
<feature type="domain" description="Thioredoxin" evidence="3">
    <location>
        <begin position="2"/>
        <end position="158"/>
    </location>
</feature>